<dbReference type="PANTHER" id="PTHR23423">
    <property type="entry name" value="ORGANIC SOLUTE TRANSPORTER-RELATED"/>
    <property type="match status" value="1"/>
</dbReference>
<feature type="coiled-coil region" evidence="5">
    <location>
        <begin position="134"/>
        <end position="165"/>
    </location>
</feature>
<feature type="compositionally biased region" description="Acidic residues" evidence="6">
    <location>
        <begin position="512"/>
        <end position="526"/>
    </location>
</feature>
<dbReference type="Gene3D" id="1.20.120.20">
    <property type="entry name" value="Apolipoprotein"/>
    <property type="match status" value="1"/>
</dbReference>
<feature type="compositionally biased region" description="Acidic residues" evidence="6">
    <location>
        <begin position="713"/>
        <end position="725"/>
    </location>
</feature>
<evidence type="ECO:0000256" key="3">
    <source>
        <dbReference type="ARBA" id="ARBA00022989"/>
    </source>
</evidence>
<feature type="compositionally biased region" description="Basic and acidic residues" evidence="6">
    <location>
        <begin position="610"/>
        <end position="648"/>
    </location>
</feature>
<accession>A0A9N8HVN8</accession>
<feature type="compositionally biased region" description="Basic and acidic residues" evidence="6">
    <location>
        <begin position="670"/>
        <end position="681"/>
    </location>
</feature>
<dbReference type="AlphaFoldDB" id="A0A9N8HVN8"/>
<feature type="transmembrane region" description="Helical" evidence="7">
    <location>
        <begin position="361"/>
        <end position="383"/>
    </location>
</feature>
<feature type="region of interest" description="Disordered" evidence="6">
    <location>
        <begin position="581"/>
        <end position="809"/>
    </location>
</feature>
<dbReference type="OrthoDB" id="5348404at2759"/>
<keyword evidence="4 7" id="KW-0472">Membrane</keyword>
<keyword evidence="2 7" id="KW-0812">Transmembrane</keyword>
<feature type="transmembrane region" description="Helical" evidence="7">
    <location>
        <begin position="222"/>
        <end position="241"/>
    </location>
</feature>
<keyword evidence="9" id="KW-1185">Reference proteome</keyword>
<feature type="transmembrane region" description="Helical" evidence="7">
    <location>
        <begin position="253"/>
        <end position="271"/>
    </location>
</feature>
<dbReference type="GO" id="GO:0016020">
    <property type="term" value="C:membrane"/>
    <property type="evidence" value="ECO:0007669"/>
    <property type="project" value="UniProtKB-SubCell"/>
</dbReference>
<dbReference type="InterPro" id="IPR005178">
    <property type="entry name" value="Ostalpha/TMEM184C"/>
</dbReference>
<dbReference type="Proteomes" id="UP001153069">
    <property type="component" value="Unassembled WGS sequence"/>
</dbReference>
<reference evidence="8" key="1">
    <citation type="submission" date="2020-06" db="EMBL/GenBank/DDBJ databases">
        <authorList>
            <consortium name="Plant Systems Biology data submission"/>
        </authorList>
    </citation>
    <scope>NUCLEOTIDE SEQUENCE</scope>
    <source>
        <strain evidence="8">D6</strain>
    </source>
</reference>
<feature type="transmembrane region" description="Helical" evidence="7">
    <location>
        <begin position="183"/>
        <end position="202"/>
    </location>
</feature>
<evidence type="ECO:0000256" key="4">
    <source>
        <dbReference type="ARBA" id="ARBA00023136"/>
    </source>
</evidence>
<evidence type="ECO:0000313" key="9">
    <source>
        <dbReference type="Proteomes" id="UP001153069"/>
    </source>
</evidence>
<evidence type="ECO:0000256" key="6">
    <source>
        <dbReference type="SAM" id="MobiDB-lite"/>
    </source>
</evidence>
<feature type="compositionally biased region" description="Basic and acidic residues" evidence="6">
    <location>
        <begin position="741"/>
        <end position="759"/>
    </location>
</feature>
<keyword evidence="5" id="KW-0175">Coiled coil</keyword>
<comment type="subcellular location">
    <subcellularLocation>
        <location evidence="1">Membrane</location>
        <topology evidence="1">Multi-pass membrane protein</topology>
    </subcellularLocation>
</comment>
<proteinExistence type="predicted"/>
<comment type="caution">
    <text evidence="8">The sequence shown here is derived from an EMBL/GenBank/DDBJ whole genome shotgun (WGS) entry which is preliminary data.</text>
</comment>
<evidence type="ECO:0000256" key="1">
    <source>
        <dbReference type="ARBA" id="ARBA00004141"/>
    </source>
</evidence>
<organism evidence="8 9">
    <name type="scientific">Seminavis robusta</name>
    <dbReference type="NCBI Taxonomy" id="568900"/>
    <lineage>
        <taxon>Eukaryota</taxon>
        <taxon>Sar</taxon>
        <taxon>Stramenopiles</taxon>
        <taxon>Ochrophyta</taxon>
        <taxon>Bacillariophyta</taxon>
        <taxon>Bacillariophyceae</taxon>
        <taxon>Bacillariophycidae</taxon>
        <taxon>Naviculales</taxon>
        <taxon>Naviculaceae</taxon>
        <taxon>Seminavis</taxon>
    </lineage>
</organism>
<gene>
    <name evidence="8" type="ORF">SEMRO_1979_G309070.1</name>
</gene>
<dbReference type="SMART" id="SM01417">
    <property type="entry name" value="Solute_trans_a"/>
    <property type="match status" value="1"/>
</dbReference>
<feature type="region of interest" description="Disordered" evidence="6">
    <location>
        <begin position="500"/>
        <end position="532"/>
    </location>
</feature>
<sequence length="809" mass="90772">MYNSTTTEEGEQESLLPRRRQRNDDDDDEKCCSGPKAGILINRILMLLVLVTFVAASVYFQSSLTSLHDELVQEEETVQKLVQTVSDHAEVIRRFNESVTQADVLKQLQSLEATVNETTHGLQHDMLRLQKNVNEQLHDTIADLGDTVKEAKEEIKNEVEKVKDDVDHYVITTQDQFSMENSFMVYQLAGTLTLLSCLISMWHMTGHIRKQHEPVVQRKILAILWMSPIYAVTSWFSLVFPKAEGYLAIIKDGYEAYVIYTFLSFCIAVLGKGDRSKVVDILSKRADHLSPPIRFCRCWDKRDPYQGNPRALADAVLLQCQIFAMQFVFLRPMTTIATVVLAKLEYYGAGDNAHDYRSPQFYISIIQNVSVFTAFTGLLKFYHAVDKDLEWCRPFAKFLCIKGVVFMTFWQGLAITLLAETTDAAGGGDPDEWGKAAQNFMICLEMLLFSIAHFYCFPVEEWEPGYRARASRSLAESLALGDFVQDLKLILKSSVKKKKKSKKKPSEPTVPEGDEEEQDNDDDETTITDISDLESTAITDISDLESTLRERIGARVGGDDNDSSIQEARMSLLAALSFSELESPKGSNDSVEDFRDDDNATNAAGGVKTANKDQEVKDRSHDHISTERTSLLDHDNVGEVMKEEHLRQESNVVSNEEDEEDTNDAGGRMANKDQEVKDGHDQAPTVQTSLHEHSDVGEVVTEECQVQGSNESSNEEEKDDGDANDAGEAKMANKEQQVTDGSHDRASTEQTSHLDHDNVGEVVTEEPPLQESNAVSNEEEDTEDELRTKNEEMLQPSIFTTIGKHPKTG</sequence>
<feature type="transmembrane region" description="Helical" evidence="7">
    <location>
        <begin position="40"/>
        <end position="60"/>
    </location>
</feature>
<name>A0A9N8HVN8_9STRA</name>
<keyword evidence="3 7" id="KW-1133">Transmembrane helix</keyword>
<evidence type="ECO:0000256" key="2">
    <source>
        <dbReference type="ARBA" id="ARBA00022692"/>
    </source>
</evidence>
<dbReference type="EMBL" id="CAICTM010001977">
    <property type="protein sequence ID" value="CAB9527337.1"/>
    <property type="molecule type" value="Genomic_DNA"/>
</dbReference>
<evidence type="ECO:0000256" key="5">
    <source>
        <dbReference type="SAM" id="Coils"/>
    </source>
</evidence>
<evidence type="ECO:0000256" key="7">
    <source>
        <dbReference type="SAM" id="Phobius"/>
    </source>
</evidence>
<dbReference type="Pfam" id="PF03619">
    <property type="entry name" value="Solute_trans_a"/>
    <property type="match status" value="1"/>
</dbReference>
<evidence type="ECO:0000313" key="8">
    <source>
        <dbReference type="EMBL" id="CAB9527337.1"/>
    </source>
</evidence>
<feature type="region of interest" description="Disordered" evidence="6">
    <location>
        <begin position="1"/>
        <end position="30"/>
    </location>
</feature>
<protein>
    <submittedName>
        <fullName evidence="8">Transmembrane protein 184C</fullName>
    </submittedName>
</protein>
<feature type="transmembrane region" description="Helical" evidence="7">
    <location>
        <begin position="395"/>
        <end position="419"/>
    </location>
</feature>